<dbReference type="Gene3D" id="3.30.1330.30">
    <property type="match status" value="1"/>
</dbReference>
<dbReference type="AlphaFoldDB" id="A0A840MLN3"/>
<feature type="domain" description="MRM3-like substrate binding" evidence="5">
    <location>
        <begin position="9"/>
        <end position="86"/>
    </location>
</feature>
<dbReference type="Pfam" id="PF22435">
    <property type="entry name" value="MRM3-like_sub_bind"/>
    <property type="match status" value="1"/>
</dbReference>
<dbReference type="RefSeq" id="WP_184040589.1">
    <property type="nucleotide sequence ID" value="NZ_JACHHY010000018.1"/>
</dbReference>
<proteinExistence type="inferred from homology"/>
<evidence type="ECO:0000256" key="1">
    <source>
        <dbReference type="ARBA" id="ARBA00007228"/>
    </source>
</evidence>
<sequence length="257" mass="27685">MDAIASRQNSQIKQLVKWHESARERRKSGVAVLEGIHLVQSWCDTGRTPAWLVAAESALGHPEVAALWAQRVDKHLLVSDALFSQLFDIQPGVGLVAVIAVPVPQPAHYQTILLLDDIQDPLNVGGILRTAAAAGVEAVYLSNHCADAWSPKVLRGAMGGHWVLAIHEQAALAEVIRQFDGQVVATSLAESRSLYAVDLTGPVAWIMGNEGAGVSQALMALTTTRVRIPMPGRIESLNVAAATAVCLFEQVRQRQMK</sequence>
<accession>A0A840MLN3</accession>
<dbReference type="InterPro" id="IPR051259">
    <property type="entry name" value="rRNA_Methyltransferase"/>
</dbReference>
<dbReference type="InterPro" id="IPR001537">
    <property type="entry name" value="SpoU_MeTrfase"/>
</dbReference>
<dbReference type="EMBL" id="JACHHY010000018">
    <property type="protein sequence ID" value="MBB5019548.1"/>
    <property type="molecule type" value="Genomic_DNA"/>
</dbReference>
<evidence type="ECO:0000259" key="4">
    <source>
        <dbReference type="Pfam" id="PF00588"/>
    </source>
</evidence>
<dbReference type="InterPro" id="IPR029026">
    <property type="entry name" value="tRNA_m1G_MTases_N"/>
</dbReference>
<keyword evidence="7" id="KW-1185">Reference proteome</keyword>
<evidence type="ECO:0000256" key="3">
    <source>
        <dbReference type="ARBA" id="ARBA00022679"/>
    </source>
</evidence>
<dbReference type="GO" id="GO:0032259">
    <property type="term" value="P:methylation"/>
    <property type="evidence" value="ECO:0007669"/>
    <property type="project" value="UniProtKB-KW"/>
</dbReference>
<dbReference type="SUPFAM" id="SSF55315">
    <property type="entry name" value="L30e-like"/>
    <property type="match status" value="1"/>
</dbReference>
<name>A0A840MLN3_9PROT</name>
<dbReference type="GO" id="GO:0003723">
    <property type="term" value="F:RNA binding"/>
    <property type="evidence" value="ECO:0007669"/>
    <property type="project" value="InterPro"/>
</dbReference>
<dbReference type="InterPro" id="IPR029064">
    <property type="entry name" value="Ribosomal_eL30-like_sf"/>
</dbReference>
<dbReference type="GO" id="GO:0006396">
    <property type="term" value="P:RNA processing"/>
    <property type="evidence" value="ECO:0007669"/>
    <property type="project" value="InterPro"/>
</dbReference>
<comment type="similarity">
    <text evidence="1">Belongs to the class IV-like SAM-binding methyltransferase superfamily. RNA methyltransferase TrmH family.</text>
</comment>
<dbReference type="Gene3D" id="3.40.1280.10">
    <property type="match status" value="1"/>
</dbReference>
<comment type="caution">
    <text evidence="6">The sequence shown here is derived from an EMBL/GenBank/DDBJ whole genome shotgun (WGS) entry which is preliminary data.</text>
</comment>
<organism evidence="6 7">
    <name type="scientific">Chitinivorax tropicus</name>
    <dbReference type="NCBI Taxonomy" id="714531"/>
    <lineage>
        <taxon>Bacteria</taxon>
        <taxon>Pseudomonadati</taxon>
        <taxon>Pseudomonadota</taxon>
        <taxon>Betaproteobacteria</taxon>
        <taxon>Chitinivorax</taxon>
    </lineage>
</organism>
<protein>
    <submittedName>
        <fullName evidence="6">TrmH family RNA methyltransferase</fullName>
    </submittedName>
</protein>
<dbReference type="InterPro" id="IPR029028">
    <property type="entry name" value="Alpha/beta_knot_MTases"/>
</dbReference>
<dbReference type="InterPro" id="IPR053888">
    <property type="entry name" value="MRM3-like_sub_bind"/>
</dbReference>
<dbReference type="GO" id="GO:0008173">
    <property type="term" value="F:RNA methyltransferase activity"/>
    <property type="evidence" value="ECO:0007669"/>
    <property type="project" value="InterPro"/>
</dbReference>
<dbReference type="CDD" id="cd18095">
    <property type="entry name" value="SpoU-like_rRNA-MTase"/>
    <property type="match status" value="1"/>
</dbReference>
<feature type="domain" description="tRNA/rRNA methyltransferase SpoU type" evidence="4">
    <location>
        <begin position="111"/>
        <end position="248"/>
    </location>
</feature>
<evidence type="ECO:0000256" key="2">
    <source>
        <dbReference type="ARBA" id="ARBA00022603"/>
    </source>
</evidence>
<dbReference type="PANTHER" id="PTHR43191:SF2">
    <property type="entry name" value="RRNA METHYLTRANSFERASE 3, MITOCHONDRIAL"/>
    <property type="match status" value="1"/>
</dbReference>
<dbReference type="Pfam" id="PF00588">
    <property type="entry name" value="SpoU_methylase"/>
    <property type="match status" value="1"/>
</dbReference>
<keyword evidence="2 6" id="KW-0489">Methyltransferase</keyword>
<dbReference type="Proteomes" id="UP000575898">
    <property type="component" value="Unassembled WGS sequence"/>
</dbReference>
<reference evidence="6 7" key="1">
    <citation type="submission" date="2020-08" db="EMBL/GenBank/DDBJ databases">
        <title>Genomic Encyclopedia of Type Strains, Phase IV (KMG-IV): sequencing the most valuable type-strain genomes for metagenomic binning, comparative biology and taxonomic classification.</title>
        <authorList>
            <person name="Goeker M."/>
        </authorList>
    </citation>
    <scope>NUCLEOTIDE SEQUENCE [LARGE SCALE GENOMIC DNA]</scope>
    <source>
        <strain evidence="6 7">DSM 27165</strain>
    </source>
</reference>
<dbReference type="PANTHER" id="PTHR43191">
    <property type="entry name" value="RRNA METHYLTRANSFERASE 3"/>
    <property type="match status" value="1"/>
</dbReference>
<gene>
    <name evidence="6" type="ORF">HNQ59_002850</name>
</gene>
<evidence type="ECO:0000313" key="6">
    <source>
        <dbReference type="EMBL" id="MBB5019548.1"/>
    </source>
</evidence>
<keyword evidence="3 6" id="KW-0808">Transferase</keyword>
<evidence type="ECO:0000259" key="5">
    <source>
        <dbReference type="Pfam" id="PF22435"/>
    </source>
</evidence>
<dbReference type="SUPFAM" id="SSF75217">
    <property type="entry name" value="alpha/beta knot"/>
    <property type="match status" value="1"/>
</dbReference>
<evidence type="ECO:0000313" key="7">
    <source>
        <dbReference type="Proteomes" id="UP000575898"/>
    </source>
</evidence>